<dbReference type="GO" id="GO:0015171">
    <property type="term" value="F:amino acid transmembrane transporter activity"/>
    <property type="evidence" value="ECO:0007669"/>
    <property type="project" value="TreeGrafter"/>
</dbReference>
<evidence type="ECO:0000256" key="4">
    <source>
        <dbReference type="ARBA" id="ARBA00023136"/>
    </source>
</evidence>
<dbReference type="PANTHER" id="PTHR43341:SF15">
    <property type="entry name" value="GENERAL AMINO ACID PERMEASE AGP2"/>
    <property type="match status" value="1"/>
</dbReference>
<dbReference type="Proteomes" id="UP000190744">
    <property type="component" value="Unassembled WGS sequence"/>
</dbReference>
<dbReference type="AlphaFoldDB" id="A0A1S9RQZ8"/>
<dbReference type="PANTHER" id="PTHR43341">
    <property type="entry name" value="AMINO ACID PERMEASE"/>
    <property type="match status" value="1"/>
</dbReference>
<dbReference type="Pfam" id="PF00324">
    <property type="entry name" value="AA_permease"/>
    <property type="match status" value="1"/>
</dbReference>
<reference evidence="8" key="1">
    <citation type="submission" date="2015-09" db="EMBL/GenBank/DDBJ databases">
        <authorList>
            <person name="Fill T.P."/>
            <person name="Baretta J.F."/>
            <person name="de Almeida L.G."/>
            <person name="Rocha M."/>
            <person name="de Souza D.H."/>
            <person name="Malavazi I."/>
            <person name="Cerdeira L.T."/>
            <person name="Hong H."/>
            <person name="Samborskyy M."/>
            <person name="de Vasconcelos A.T."/>
            <person name="Leadlay P."/>
            <person name="Rodrigues-Filho E."/>
        </authorList>
    </citation>
    <scope>NUCLEOTIDE SEQUENCE [LARGE SCALE GENOMIC DNA]</scope>
    <source>
        <strain evidence="8">LaBioMMi 136</strain>
    </source>
</reference>
<evidence type="ECO:0000256" key="2">
    <source>
        <dbReference type="ARBA" id="ARBA00022692"/>
    </source>
</evidence>
<name>A0A1S9RQZ8_PENBI</name>
<comment type="caution">
    <text evidence="7">The sequence shown here is derived from an EMBL/GenBank/DDBJ whole genome shotgun (WGS) entry which is preliminary data.</text>
</comment>
<dbReference type="Gene3D" id="1.20.1740.10">
    <property type="entry name" value="Amino acid/polyamine transporter I"/>
    <property type="match status" value="1"/>
</dbReference>
<dbReference type="InterPro" id="IPR004841">
    <property type="entry name" value="AA-permease/SLC12A_dom"/>
</dbReference>
<evidence type="ECO:0000256" key="5">
    <source>
        <dbReference type="SAM" id="Phobius"/>
    </source>
</evidence>
<keyword evidence="4 5" id="KW-0472">Membrane</keyword>
<keyword evidence="2 5" id="KW-0812">Transmembrane</keyword>
<evidence type="ECO:0000256" key="1">
    <source>
        <dbReference type="ARBA" id="ARBA00004141"/>
    </source>
</evidence>
<evidence type="ECO:0000256" key="3">
    <source>
        <dbReference type="ARBA" id="ARBA00022989"/>
    </source>
</evidence>
<feature type="transmembrane region" description="Helical" evidence="5">
    <location>
        <begin position="56"/>
        <end position="78"/>
    </location>
</feature>
<evidence type="ECO:0000313" key="8">
    <source>
        <dbReference type="Proteomes" id="UP000190744"/>
    </source>
</evidence>
<keyword evidence="3 5" id="KW-1133">Transmembrane helix</keyword>
<gene>
    <name evidence="7" type="ORF">PEBR_15158</name>
</gene>
<sequence length="132" mass="15014">MGAASTKGEPAGLFIAFLIWCFEIWAVNDYFAEMVTYLPVPSPFLRFGSEWVDGELGFAIVWIFFLNTAFPVPSVIVAMEIMITFWADKVPVEAIIVANIVLYALLNMISVHYFGFAEFYLTIFKVILMRYS</sequence>
<feature type="transmembrane region" description="Helical" evidence="5">
    <location>
        <begin position="12"/>
        <end position="32"/>
    </location>
</feature>
<feature type="transmembrane region" description="Helical" evidence="5">
    <location>
        <begin position="90"/>
        <end position="106"/>
    </location>
</feature>
<organism evidence="7 8">
    <name type="scientific">Penicillium brasilianum</name>
    <dbReference type="NCBI Taxonomy" id="104259"/>
    <lineage>
        <taxon>Eukaryota</taxon>
        <taxon>Fungi</taxon>
        <taxon>Dikarya</taxon>
        <taxon>Ascomycota</taxon>
        <taxon>Pezizomycotina</taxon>
        <taxon>Eurotiomycetes</taxon>
        <taxon>Eurotiomycetidae</taxon>
        <taxon>Eurotiales</taxon>
        <taxon>Aspergillaceae</taxon>
        <taxon>Penicillium</taxon>
    </lineage>
</organism>
<evidence type="ECO:0000259" key="6">
    <source>
        <dbReference type="Pfam" id="PF00324"/>
    </source>
</evidence>
<protein>
    <recommendedName>
        <fullName evidence="6">Amino acid permease/ SLC12A domain-containing protein</fullName>
    </recommendedName>
</protein>
<comment type="subcellular location">
    <subcellularLocation>
        <location evidence="1">Membrane</location>
        <topology evidence="1">Multi-pass membrane protein</topology>
    </subcellularLocation>
</comment>
<dbReference type="GO" id="GO:0016020">
    <property type="term" value="C:membrane"/>
    <property type="evidence" value="ECO:0007669"/>
    <property type="project" value="UniProtKB-SubCell"/>
</dbReference>
<evidence type="ECO:0000313" key="7">
    <source>
        <dbReference type="EMBL" id="OOQ87915.1"/>
    </source>
</evidence>
<proteinExistence type="predicted"/>
<feature type="domain" description="Amino acid permease/ SLC12A" evidence="6">
    <location>
        <begin position="2"/>
        <end position="128"/>
    </location>
</feature>
<dbReference type="EMBL" id="LJBN01000122">
    <property type="protein sequence ID" value="OOQ87915.1"/>
    <property type="molecule type" value="Genomic_DNA"/>
</dbReference>
<dbReference type="InterPro" id="IPR050524">
    <property type="entry name" value="APC_YAT"/>
</dbReference>
<accession>A0A1S9RQZ8</accession>